<accession>A0A6J7WMI9</accession>
<reference evidence="1" key="1">
    <citation type="submission" date="2020-05" db="EMBL/GenBank/DDBJ databases">
        <authorList>
            <person name="Chiriac C."/>
            <person name="Salcher M."/>
            <person name="Ghai R."/>
            <person name="Kavagutti S V."/>
        </authorList>
    </citation>
    <scope>NUCLEOTIDE SEQUENCE</scope>
</reference>
<sequence length="202" mass="21867">MAIINGYATLAEAKAYLSISDSIDDTMLENMVEAASRSIDNIAGRRFYLDASASARLYRGTNPYILTVDDFGSTTGIALALDTGGDGTYETTLTYNVDYVVEPFNAIAMGKPYTQITLVGGQLLPWLQSNLRPSVQLTAKWGFPTVPDDIGQACLILTADMYKRKDSVGGNLGISELGAIRMSPLGRDIAAMTRAYRREVMA</sequence>
<name>A0A6J7WMI9_9CAUD</name>
<dbReference type="InterPro" id="IPR006450">
    <property type="entry name" value="Phage_HK97_gp6-like"/>
</dbReference>
<dbReference type="NCBIfam" id="TIGR01560">
    <property type="entry name" value="put_DNA_pack"/>
    <property type="match status" value="1"/>
</dbReference>
<organism evidence="1">
    <name type="scientific">uncultured Caudovirales phage</name>
    <dbReference type="NCBI Taxonomy" id="2100421"/>
    <lineage>
        <taxon>Viruses</taxon>
        <taxon>Duplodnaviria</taxon>
        <taxon>Heunggongvirae</taxon>
        <taxon>Uroviricota</taxon>
        <taxon>Caudoviricetes</taxon>
        <taxon>Peduoviridae</taxon>
        <taxon>Maltschvirus</taxon>
        <taxon>Maltschvirus maltsch</taxon>
    </lineage>
</organism>
<gene>
    <name evidence="1" type="ORF">UFOVP226_14</name>
</gene>
<evidence type="ECO:0000313" key="1">
    <source>
        <dbReference type="EMBL" id="CAB5218967.1"/>
    </source>
</evidence>
<dbReference type="Gene3D" id="1.10.3230.30">
    <property type="entry name" value="Phage gp6-like head-tail connector protein"/>
    <property type="match status" value="1"/>
</dbReference>
<dbReference type="EMBL" id="LR798272">
    <property type="protein sequence ID" value="CAB5218967.1"/>
    <property type="molecule type" value="Genomic_DNA"/>
</dbReference>
<protein>
    <submittedName>
        <fullName evidence="1">Gp6 domain containing protein</fullName>
    </submittedName>
</protein>
<proteinExistence type="predicted"/>
<dbReference type="CDD" id="cd08054">
    <property type="entry name" value="gp6"/>
    <property type="match status" value="1"/>
</dbReference>